<gene>
    <name evidence="1" type="ORF">EDD27_10463</name>
</gene>
<reference evidence="1 2" key="1">
    <citation type="submission" date="2019-01" db="EMBL/GenBank/DDBJ databases">
        <title>Sequencing the genomes of 1000 actinobacteria strains.</title>
        <authorList>
            <person name="Klenk H.-P."/>
        </authorList>
    </citation>
    <scope>NUCLEOTIDE SEQUENCE [LARGE SCALE GENOMIC DNA]</scope>
    <source>
        <strain evidence="1 2">DSM 43925</strain>
    </source>
</reference>
<dbReference type="EMBL" id="SAUN01000001">
    <property type="protein sequence ID" value="RVX47527.1"/>
    <property type="molecule type" value="Genomic_DNA"/>
</dbReference>
<dbReference type="Proteomes" id="UP000284824">
    <property type="component" value="Unassembled WGS sequence"/>
</dbReference>
<name>A0A438MNT0_9ACTN</name>
<comment type="caution">
    <text evidence="1">The sequence shown here is derived from an EMBL/GenBank/DDBJ whole genome shotgun (WGS) entry which is preliminary data.</text>
</comment>
<sequence>MPADEIPEPKEPADALAAVVALRRLADQLEDAAVEQAMRAGWSWPDVAEALGVTRQAVHKKHSKRLIAAGVTLRRRQ</sequence>
<keyword evidence="2" id="KW-1185">Reference proteome</keyword>
<organism evidence="1 2">
    <name type="scientific">Nonomuraea polychroma</name>
    <dbReference type="NCBI Taxonomy" id="46176"/>
    <lineage>
        <taxon>Bacteria</taxon>
        <taxon>Bacillati</taxon>
        <taxon>Actinomycetota</taxon>
        <taxon>Actinomycetes</taxon>
        <taxon>Streptosporangiales</taxon>
        <taxon>Streptosporangiaceae</taxon>
        <taxon>Nonomuraea</taxon>
    </lineage>
</organism>
<dbReference type="RefSeq" id="WP_127939944.1">
    <property type="nucleotide sequence ID" value="NZ_SAUN01000001.1"/>
</dbReference>
<protein>
    <recommendedName>
        <fullName evidence="3">Homeodomain-like domain-containing protein</fullName>
    </recommendedName>
</protein>
<evidence type="ECO:0000313" key="2">
    <source>
        <dbReference type="Proteomes" id="UP000284824"/>
    </source>
</evidence>
<dbReference type="OrthoDB" id="3579809at2"/>
<evidence type="ECO:0008006" key="3">
    <source>
        <dbReference type="Google" id="ProtNLM"/>
    </source>
</evidence>
<accession>A0A438MNT0</accession>
<dbReference type="AlphaFoldDB" id="A0A438MNT0"/>
<proteinExistence type="predicted"/>
<evidence type="ECO:0000313" key="1">
    <source>
        <dbReference type="EMBL" id="RVX47527.1"/>
    </source>
</evidence>